<dbReference type="Proteomes" id="UP001060215">
    <property type="component" value="Chromosome 14"/>
</dbReference>
<keyword evidence="1" id="KW-0808">Transferase</keyword>
<name>A0ACC0FK77_9ERIC</name>
<evidence type="ECO:0000313" key="2">
    <source>
        <dbReference type="Proteomes" id="UP001060215"/>
    </source>
</evidence>
<organism evidence="1 2">
    <name type="scientific">Camellia lanceoleosa</name>
    <dbReference type="NCBI Taxonomy" id="1840588"/>
    <lineage>
        <taxon>Eukaryota</taxon>
        <taxon>Viridiplantae</taxon>
        <taxon>Streptophyta</taxon>
        <taxon>Embryophyta</taxon>
        <taxon>Tracheophyta</taxon>
        <taxon>Spermatophyta</taxon>
        <taxon>Magnoliopsida</taxon>
        <taxon>eudicotyledons</taxon>
        <taxon>Gunneridae</taxon>
        <taxon>Pentapetalae</taxon>
        <taxon>asterids</taxon>
        <taxon>Ericales</taxon>
        <taxon>Theaceae</taxon>
        <taxon>Camellia</taxon>
    </lineage>
</organism>
<sequence>MTWLMLLFYCYKSASACKINLLVFFIIVMRRYKGFDEIDGIEVAWNQVTIEHALQSPEHLERLYSEVHLLKTLKHENIIKSYSSWVDHKNKSINMITELFTSGNLRQYRRKHKNVDIKAIKNWARQILQGLCYLHSHNPPIIHRDLKCDNIFVNGNNGEVKIGDLGLATIMQKPTAHSVIGTPEFMAPELYEEEYNELVDIYSFGMCMLELVTCEYPYTECRNTAQIYKKVSSGIKPAALCQVKDPQVKQFIEKCLVPVYLRLSAAELLEDPFLSFENSKETLQLQSYVPKSIDLQKPDSLTMETDSEHNKLSVSTCTKSAIETTHVSALELRRSNGNNEFILEGEMNDDNSFSFTLRIVDFCAGHARNIHFMFFLDADTALSIAGEMVEQLDLPYEDVTLIAELIDNLIVKLVPNWKPSFGNPSNLQSSSEGSSHGNDESFMRCSWASGSAGVSGEVVLKQHVSASNTSNETLRNEWNKFSNRLQFERCEIVKNSEISFSCSALSNDLGSLSISTQSVAAYEDQCDELKLELDAIEMQYRQSFHKLIRMREEAIENAKKKWITRKKISVV</sequence>
<dbReference type="EMBL" id="CM045771">
    <property type="protein sequence ID" value="KAI7988643.1"/>
    <property type="molecule type" value="Genomic_DNA"/>
</dbReference>
<reference evidence="1 2" key="1">
    <citation type="journal article" date="2022" name="Plant J.">
        <title>Chromosome-level genome of Camellia lanceoleosa provides a valuable resource for understanding genome evolution and self-incompatibility.</title>
        <authorList>
            <person name="Gong W."/>
            <person name="Xiao S."/>
            <person name="Wang L."/>
            <person name="Liao Z."/>
            <person name="Chang Y."/>
            <person name="Mo W."/>
            <person name="Hu G."/>
            <person name="Li W."/>
            <person name="Zhao G."/>
            <person name="Zhu H."/>
            <person name="Hu X."/>
            <person name="Ji K."/>
            <person name="Xiang X."/>
            <person name="Song Q."/>
            <person name="Yuan D."/>
            <person name="Jin S."/>
            <person name="Zhang L."/>
        </authorList>
    </citation>
    <scope>NUCLEOTIDE SEQUENCE [LARGE SCALE GENOMIC DNA]</scope>
    <source>
        <strain evidence="1">SQ_2022a</strain>
    </source>
</reference>
<comment type="caution">
    <text evidence="1">The sequence shown here is derived from an EMBL/GenBank/DDBJ whole genome shotgun (WGS) entry which is preliminary data.</text>
</comment>
<gene>
    <name evidence="1" type="ORF">LOK49_LG13G00892</name>
</gene>
<evidence type="ECO:0000313" key="1">
    <source>
        <dbReference type="EMBL" id="KAI7988643.1"/>
    </source>
</evidence>
<protein>
    <submittedName>
        <fullName evidence="1">Serine/threonine-protein kinase WNK4</fullName>
    </submittedName>
</protein>
<proteinExistence type="predicted"/>
<accession>A0ACC0FK77</accession>
<keyword evidence="1" id="KW-0418">Kinase</keyword>
<keyword evidence="2" id="KW-1185">Reference proteome</keyword>